<dbReference type="OrthoDB" id="10261563at2759"/>
<feature type="compositionally biased region" description="Basic and acidic residues" evidence="1">
    <location>
        <begin position="115"/>
        <end position="126"/>
    </location>
</feature>
<dbReference type="AlphaFoldDB" id="A0A084VC57"/>
<dbReference type="PANTHER" id="PTHR22306">
    <property type="entry name" value="CHROMOSOME 7 OPEN READING FRAME 50"/>
    <property type="match status" value="1"/>
</dbReference>
<proteinExistence type="predicted"/>
<dbReference type="EMBL" id="KE524585">
    <property type="protein sequence ID" value="KFB35551.1"/>
    <property type="molecule type" value="Genomic_DNA"/>
</dbReference>
<dbReference type="VEuPathDB" id="VectorBase:ASIS003186"/>
<evidence type="ECO:0000313" key="4">
    <source>
        <dbReference type="EnsemblMetazoa" id="ASIC002413-PA"/>
    </source>
</evidence>
<feature type="domain" description="WKF" evidence="2">
    <location>
        <begin position="205"/>
        <end position="265"/>
    </location>
</feature>
<evidence type="ECO:0000313" key="5">
    <source>
        <dbReference type="Proteomes" id="UP000030765"/>
    </source>
</evidence>
<dbReference type="Proteomes" id="UP000030765">
    <property type="component" value="Unassembled WGS sequence"/>
</dbReference>
<evidence type="ECO:0000259" key="2">
    <source>
        <dbReference type="Pfam" id="PF10180"/>
    </source>
</evidence>
<name>A0A084VC57_ANOSI</name>
<protein>
    <recommendedName>
        <fullName evidence="2">WKF domain-containing protein</fullName>
    </recommendedName>
</protein>
<accession>A0A084VC57</accession>
<dbReference type="STRING" id="74873.A0A084VC57"/>
<gene>
    <name evidence="3" type="ORF">ZHAS_00002413</name>
</gene>
<evidence type="ECO:0000256" key="1">
    <source>
        <dbReference type="SAM" id="MobiDB-lite"/>
    </source>
</evidence>
<evidence type="ECO:0000313" key="3">
    <source>
        <dbReference type="EMBL" id="KFB35551.1"/>
    </source>
</evidence>
<feature type="region of interest" description="Disordered" evidence="1">
    <location>
        <begin position="28"/>
        <end position="158"/>
    </location>
</feature>
<dbReference type="InterPro" id="IPR019327">
    <property type="entry name" value="WKF"/>
</dbReference>
<dbReference type="EnsemblMetazoa" id="ASIC002413-RA">
    <property type="protein sequence ID" value="ASIC002413-PA"/>
    <property type="gene ID" value="ASIC002413"/>
</dbReference>
<keyword evidence="5" id="KW-1185">Reference proteome</keyword>
<dbReference type="VEuPathDB" id="VectorBase:ASIC002413"/>
<dbReference type="OMA" id="CWAENRS"/>
<organism evidence="3">
    <name type="scientific">Anopheles sinensis</name>
    <name type="common">Mosquito</name>
    <dbReference type="NCBI Taxonomy" id="74873"/>
    <lineage>
        <taxon>Eukaryota</taxon>
        <taxon>Metazoa</taxon>
        <taxon>Ecdysozoa</taxon>
        <taxon>Arthropoda</taxon>
        <taxon>Hexapoda</taxon>
        <taxon>Insecta</taxon>
        <taxon>Pterygota</taxon>
        <taxon>Neoptera</taxon>
        <taxon>Endopterygota</taxon>
        <taxon>Diptera</taxon>
        <taxon>Nematocera</taxon>
        <taxon>Culicoidea</taxon>
        <taxon>Culicidae</taxon>
        <taxon>Anophelinae</taxon>
        <taxon>Anopheles</taxon>
    </lineage>
</organism>
<dbReference type="PANTHER" id="PTHR22306:SF2">
    <property type="entry name" value="CHROMOSOME 7 OPEN READING FRAME 50"/>
    <property type="match status" value="1"/>
</dbReference>
<reference evidence="3 5" key="1">
    <citation type="journal article" date="2014" name="BMC Genomics">
        <title>Genome sequence of Anopheles sinensis provides insight into genetics basis of mosquito competence for malaria parasites.</title>
        <authorList>
            <person name="Zhou D."/>
            <person name="Zhang D."/>
            <person name="Ding G."/>
            <person name="Shi L."/>
            <person name="Hou Q."/>
            <person name="Ye Y."/>
            <person name="Xu Y."/>
            <person name="Zhou H."/>
            <person name="Xiong C."/>
            <person name="Li S."/>
            <person name="Yu J."/>
            <person name="Hong S."/>
            <person name="Yu X."/>
            <person name="Zou P."/>
            <person name="Chen C."/>
            <person name="Chang X."/>
            <person name="Wang W."/>
            <person name="Lv Y."/>
            <person name="Sun Y."/>
            <person name="Ma L."/>
            <person name="Shen B."/>
            <person name="Zhu C."/>
        </authorList>
    </citation>
    <scope>NUCLEOTIDE SEQUENCE [LARGE SCALE GENOMIC DNA]</scope>
</reference>
<dbReference type="EMBL" id="ATLV01010511">
    <property type="status" value="NOT_ANNOTATED_CDS"/>
    <property type="molecule type" value="Genomic_DNA"/>
</dbReference>
<dbReference type="Pfam" id="PF10180">
    <property type="entry name" value="WKF"/>
    <property type="match status" value="1"/>
</dbReference>
<reference evidence="4" key="2">
    <citation type="submission" date="2020-05" db="UniProtKB">
        <authorList>
            <consortium name="EnsemblMetazoa"/>
        </authorList>
    </citation>
    <scope>IDENTIFICATION</scope>
</reference>
<sequence length="298" mass="32764">MVKKVKTKDGAGASEATVAAVPTKNKIVKSAKASADGKKVKPVKNGTDANTNGTAKGLKKAQNVKVEENDVVPQTEEHVAVPAKKKKPSKTPVAEAADDSVVSKDEVPEPVTEVEPEKSAENGKENKLKRKKKTEKNEASVEENGNGEAVPVKKAKSDNKKITAGTTIDKVPGIKTKLTNQEEHAMKKEEQNKIAKQKELLGVLNYLDIWKNHREKWKFQKLKQLYIQDHVFDEKKFNAKNFSRALEYLAGAKGKSLSNMLVSAKLIIKEIDSASDADENAKKSVKYQRAREILQTLG</sequence>